<feature type="non-terminal residue" evidence="1">
    <location>
        <position position="1"/>
    </location>
</feature>
<evidence type="ECO:0000313" key="1">
    <source>
        <dbReference type="EMBL" id="JAP90574.1"/>
    </source>
</evidence>
<reference evidence="1" key="1">
    <citation type="submission" date="2015-07" db="EMBL/GenBank/DDBJ databases">
        <title>Adaptation to a free-living lifestyle via gene acquisitions in the diplomonad Trepomonas sp. PC1.</title>
        <authorList>
            <person name="Xu F."/>
            <person name="Jerlstrom-Hultqvist J."/>
            <person name="Kolisko M."/>
            <person name="Simpson A.G.B."/>
            <person name="Roger A.J."/>
            <person name="Svard S.G."/>
            <person name="Andersson J.O."/>
        </authorList>
    </citation>
    <scope>NUCLEOTIDE SEQUENCE</scope>
    <source>
        <strain evidence="1">PC1</strain>
    </source>
</reference>
<sequence length="142" mass="16506">SQCYSMTHYNCQNLLNVGKSAFNQNLCLFQAKFDLLTQIDEHVFRECLSLQTVIAPSLQNVHENAFDDVRGLVKIYSKNLAQKSDQFEVVQKLPRFQEALTGQFQERLQLRQSLKWQQLAAEKVKNYKQMTQAFGCLLDLKE</sequence>
<dbReference type="InterPro" id="IPR032675">
    <property type="entry name" value="LRR_dom_sf"/>
</dbReference>
<dbReference type="EMBL" id="GDID01006032">
    <property type="protein sequence ID" value="JAP90574.1"/>
    <property type="molecule type" value="Transcribed_RNA"/>
</dbReference>
<name>A0A146K3V6_9EUKA</name>
<protein>
    <submittedName>
        <fullName evidence="1">Leucine rich repeats-containing protein</fullName>
    </submittedName>
</protein>
<organism evidence="1">
    <name type="scientific">Trepomonas sp. PC1</name>
    <dbReference type="NCBI Taxonomy" id="1076344"/>
    <lineage>
        <taxon>Eukaryota</taxon>
        <taxon>Metamonada</taxon>
        <taxon>Diplomonadida</taxon>
        <taxon>Hexamitidae</taxon>
        <taxon>Hexamitinae</taxon>
        <taxon>Trepomonas</taxon>
    </lineage>
</organism>
<accession>A0A146K3V6</accession>
<dbReference type="AlphaFoldDB" id="A0A146K3V6"/>
<proteinExistence type="predicted"/>
<dbReference type="Gene3D" id="3.80.10.10">
    <property type="entry name" value="Ribonuclease Inhibitor"/>
    <property type="match status" value="1"/>
</dbReference>
<gene>
    <name evidence="1" type="ORF">TPC1_20127</name>
</gene>